<dbReference type="GO" id="GO:0030288">
    <property type="term" value="C:outer membrane-bounded periplasmic space"/>
    <property type="evidence" value="ECO:0007669"/>
    <property type="project" value="TreeGrafter"/>
</dbReference>
<proteinExistence type="inferred from homology"/>
<evidence type="ECO:0000313" key="8">
    <source>
        <dbReference type="Proteomes" id="UP000182652"/>
    </source>
</evidence>
<comment type="subcellular location">
    <subcellularLocation>
        <location evidence="1">Cell envelope</location>
    </subcellularLocation>
</comment>
<reference evidence="7 8" key="1">
    <citation type="submission" date="2016-10" db="EMBL/GenBank/DDBJ databases">
        <authorList>
            <person name="de Groot N.N."/>
        </authorList>
    </citation>
    <scope>NUCLEOTIDE SEQUENCE [LARGE SCALE GENOMIC DNA]</scope>
    <source>
        <strain evidence="7 8">DSM 10495</strain>
    </source>
</reference>
<keyword evidence="4 5" id="KW-0732">Signal</keyword>
<keyword evidence="3" id="KW-0813">Transport</keyword>
<dbReference type="PANTHER" id="PTHR30532">
    <property type="entry name" value="IRON III DICITRATE-BINDING PERIPLASMIC PROTEIN"/>
    <property type="match status" value="1"/>
</dbReference>
<name>A0A1H4JLM8_9MICC</name>
<dbReference type="PROSITE" id="PS51257">
    <property type="entry name" value="PROKAR_LIPOPROTEIN"/>
    <property type="match status" value="1"/>
</dbReference>
<dbReference type="SUPFAM" id="SSF53807">
    <property type="entry name" value="Helical backbone' metal receptor"/>
    <property type="match status" value="1"/>
</dbReference>
<dbReference type="Gene3D" id="3.40.50.1980">
    <property type="entry name" value="Nitrogenase molybdenum iron protein domain"/>
    <property type="match status" value="2"/>
</dbReference>
<dbReference type="STRING" id="156980.SAMN04489745_0244"/>
<comment type="similarity">
    <text evidence="2">Belongs to the bacterial solute-binding protein 8 family.</text>
</comment>
<gene>
    <name evidence="7" type="ORF">SAMN04489745_0244</name>
</gene>
<protein>
    <submittedName>
        <fullName evidence="7">Iron complex transport system substrate-binding protein</fullName>
    </submittedName>
</protein>
<sequence length="333" mass="35335">MTSRFKTLAAGTAVAAALFGITACGQSGDTTAAENASSTITIQTNTGSMDVKTKPARVAALDNTSMATIKALGVEPVAIPKPLLPKNGYQDWINNANIKDAGSHREPKMEDISEAQPDLIIGGYRFASQTEKLSKIAPVVDIAPSDEKGSSYLEGLKKQTLTLGDIFDKKEEAKKIVADLDAAVADAKKATNGQTVFLANSSGGKIDNGAGRIGRILEGVNLKDVFAQNDAKLKSDSVHNNSGLSPETVAAAKPEWMIVMDRDAAVTEEGKEFKPAKAVVEGLGKVWKDVPFYAKDQIVYLPSDFYLTEGIQAYTDVFKTIAKDFTAKSGAAK</sequence>
<organism evidence="7 8">
    <name type="scientific">Arthrobacter woluwensis</name>
    <dbReference type="NCBI Taxonomy" id="156980"/>
    <lineage>
        <taxon>Bacteria</taxon>
        <taxon>Bacillati</taxon>
        <taxon>Actinomycetota</taxon>
        <taxon>Actinomycetes</taxon>
        <taxon>Micrococcales</taxon>
        <taxon>Micrococcaceae</taxon>
        <taxon>Arthrobacter</taxon>
    </lineage>
</organism>
<evidence type="ECO:0000259" key="6">
    <source>
        <dbReference type="PROSITE" id="PS50983"/>
    </source>
</evidence>
<dbReference type="Pfam" id="PF01497">
    <property type="entry name" value="Peripla_BP_2"/>
    <property type="match status" value="1"/>
</dbReference>
<dbReference type="Proteomes" id="UP000182652">
    <property type="component" value="Unassembled WGS sequence"/>
</dbReference>
<dbReference type="InterPro" id="IPR002491">
    <property type="entry name" value="ABC_transptr_periplasmic_BD"/>
</dbReference>
<dbReference type="AlphaFoldDB" id="A0A1H4JLM8"/>
<dbReference type="PANTHER" id="PTHR30532:SF28">
    <property type="entry name" value="PETROBACTIN-BINDING PROTEIN YCLQ"/>
    <property type="match status" value="1"/>
</dbReference>
<evidence type="ECO:0000256" key="1">
    <source>
        <dbReference type="ARBA" id="ARBA00004196"/>
    </source>
</evidence>
<evidence type="ECO:0000256" key="2">
    <source>
        <dbReference type="ARBA" id="ARBA00008814"/>
    </source>
</evidence>
<evidence type="ECO:0000256" key="3">
    <source>
        <dbReference type="ARBA" id="ARBA00022448"/>
    </source>
</evidence>
<dbReference type="GO" id="GO:1901678">
    <property type="term" value="P:iron coordination entity transport"/>
    <property type="evidence" value="ECO:0007669"/>
    <property type="project" value="UniProtKB-ARBA"/>
</dbReference>
<feature type="chain" id="PRO_5010296448" evidence="5">
    <location>
        <begin position="33"/>
        <end position="333"/>
    </location>
</feature>
<feature type="domain" description="Fe/B12 periplasmic-binding" evidence="6">
    <location>
        <begin position="57"/>
        <end position="329"/>
    </location>
</feature>
<keyword evidence="8" id="KW-1185">Reference proteome</keyword>
<dbReference type="EMBL" id="FNSN01000003">
    <property type="protein sequence ID" value="SEB46865.1"/>
    <property type="molecule type" value="Genomic_DNA"/>
</dbReference>
<evidence type="ECO:0000313" key="7">
    <source>
        <dbReference type="EMBL" id="SEB46865.1"/>
    </source>
</evidence>
<dbReference type="InterPro" id="IPR051313">
    <property type="entry name" value="Bact_iron-sidero_bind"/>
</dbReference>
<dbReference type="RefSeq" id="WP_066216619.1">
    <property type="nucleotide sequence ID" value="NZ_FNSN01000003.1"/>
</dbReference>
<accession>A0A1H4JLM8</accession>
<feature type="signal peptide" evidence="5">
    <location>
        <begin position="1"/>
        <end position="32"/>
    </location>
</feature>
<evidence type="ECO:0000256" key="5">
    <source>
        <dbReference type="SAM" id="SignalP"/>
    </source>
</evidence>
<evidence type="ECO:0000256" key="4">
    <source>
        <dbReference type="ARBA" id="ARBA00022729"/>
    </source>
</evidence>
<dbReference type="PROSITE" id="PS50983">
    <property type="entry name" value="FE_B12_PBP"/>
    <property type="match status" value="1"/>
</dbReference>